<name>A0A4Y2SV48_ARAVE</name>
<dbReference type="AlphaFoldDB" id="A0A4Y2SV48"/>
<proteinExistence type="predicted"/>
<sequence>MIKKFQIHKKSIKPSILNNFYPRVWFWKRKWLVPKSLDAADQEFFPSGALYLSWLSGMLNQDDFNSSAGESKVTFCRCGLPMHDILQMKQYRENVAYFQKEQS</sequence>
<keyword evidence="2" id="KW-1185">Reference proteome</keyword>
<dbReference type="EMBL" id="BGPR01023774">
    <property type="protein sequence ID" value="GBN91216.1"/>
    <property type="molecule type" value="Genomic_DNA"/>
</dbReference>
<accession>A0A4Y2SV48</accession>
<dbReference type="Proteomes" id="UP000499080">
    <property type="component" value="Unassembled WGS sequence"/>
</dbReference>
<protein>
    <submittedName>
        <fullName evidence="1">Uncharacterized protein</fullName>
    </submittedName>
</protein>
<reference evidence="1 2" key="1">
    <citation type="journal article" date="2019" name="Sci. Rep.">
        <title>Orb-weaving spider Araneus ventricosus genome elucidates the spidroin gene catalogue.</title>
        <authorList>
            <person name="Kono N."/>
            <person name="Nakamura H."/>
            <person name="Ohtoshi R."/>
            <person name="Moran D.A.P."/>
            <person name="Shinohara A."/>
            <person name="Yoshida Y."/>
            <person name="Fujiwara M."/>
            <person name="Mori M."/>
            <person name="Tomita M."/>
            <person name="Arakawa K."/>
        </authorList>
    </citation>
    <scope>NUCLEOTIDE SEQUENCE [LARGE SCALE GENOMIC DNA]</scope>
</reference>
<organism evidence="1 2">
    <name type="scientific">Araneus ventricosus</name>
    <name type="common">Orbweaver spider</name>
    <name type="synonym">Epeira ventricosa</name>
    <dbReference type="NCBI Taxonomy" id="182803"/>
    <lineage>
        <taxon>Eukaryota</taxon>
        <taxon>Metazoa</taxon>
        <taxon>Ecdysozoa</taxon>
        <taxon>Arthropoda</taxon>
        <taxon>Chelicerata</taxon>
        <taxon>Arachnida</taxon>
        <taxon>Araneae</taxon>
        <taxon>Araneomorphae</taxon>
        <taxon>Entelegynae</taxon>
        <taxon>Araneoidea</taxon>
        <taxon>Araneidae</taxon>
        <taxon>Araneus</taxon>
    </lineage>
</organism>
<comment type="caution">
    <text evidence="1">The sequence shown here is derived from an EMBL/GenBank/DDBJ whole genome shotgun (WGS) entry which is preliminary data.</text>
</comment>
<evidence type="ECO:0000313" key="2">
    <source>
        <dbReference type="Proteomes" id="UP000499080"/>
    </source>
</evidence>
<evidence type="ECO:0000313" key="1">
    <source>
        <dbReference type="EMBL" id="GBN91216.1"/>
    </source>
</evidence>
<gene>
    <name evidence="1" type="ORF">AVEN_83570_1</name>
</gene>